<dbReference type="PANTHER" id="PTHR34222">
    <property type="entry name" value="GAG_PRE-INTEGRS DOMAIN-CONTAINING PROTEIN"/>
    <property type="match status" value="1"/>
</dbReference>
<evidence type="ECO:0000256" key="1">
    <source>
        <dbReference type="SAM" id="MobiDB-lite"/>
    </source>
</evidence>
<dbReference type="PANTHER" id="PTHR34222:SF77">
    <property type="entry name" value="CCHC-TYPE DOMAIN-CONTAINING PROTEIN"/>
    <property type="match status" value="1"/>
</dbReference>
<feature type="compositionally biased region" description="Low complexity" evidence="1">
    <location>
        <begin position="104"/>
        <end position="113"/>
    </location>
</feature>
<keyword evidence="3" id="KW-1185">Reference proteome</keyword>
<feature type="region of interest" description="Disordered" evidence="1">
    <location>
        <begin position="90"/>
        <end position="167"/>
    </location>
</feature>
<dbReference type="Proteomes" id="UP000824120">
    <property type="component" value="Chromosome 1"/>
</dbReference>
<proteinExistence type="predicted"/>
<accession>A0A9J6AYQ5</accession>
<dbReference type="EMBL" id="JACXVP010000001">
    <property type="protein sequence ID" value="KAG5629231.1"/>
    <property type="molecule type" value="Genomic_DNA"/>
</dbReference>
<sequence>MKDLWNELDVMVLLPSCSCEESSLYVTYLKSQQMLQFLMGLNESYYSLRSSILSRNDTMTMNEAYAIITQDESQRSLGVVDHQKDPLTLLAGRAQGYRPRKPGSNRGSTRGTSGSAGGGIPCTHYGYPEDFKSRRKSSQQAQQEQPAHPKLATNASSNDNHKNQGSGNFLTEQQYQELLGKQQAHSHSNNECVSSMAGIHSLLSNELENHLSDKVQVPIGGRAQIKGVGTASIFGAYSMKNTKRKNHYTSPRAF</sequence>
<organism evidence="2 3">
    <name type="scientific">Solanum commersonii</name>
    <name type="common">Commerson's wild potato</name>
    <name type="synonym">Commerson's nightshade</name>
    <dbReference type="NCBI Taxonomy" id="4109"/>
    <lineage>
        <taxon>Eukaryota</taxon>
        <taxon>Viridiplantae</taxon>
        <taxon>Streptophyta</taxon>
        <taxon>Embryophyta</taxon>
        <taxon>Tracheophyta</taxon>
        <taxon>Spermatophyta</taxon>
        <taxon>Magnoliopsida</taxon>
        <taxon>eudicotyledons</taxon>
        <taxon>Gunneridae</taxon>
        <taxon>Pentapetalae</taxon>
        <taxon>asterids</taxon>
        <taxon>lamiids</taxon>
        <taxon>Solanales</taxon>
        <taxon>Solanaceae</taxon>
        <taxon>Solanoideae</taxon>
        <taxon>Solaneae</taxon>
        <taxon>Solanum</taxon>
    </lineage>
</organism>
<evidence type="ECO:0000313" key="2">
    <source>
        <dbReference type="EMBL" id="KAG5629231.1"/>
    </source>
</evidence>
<dbReference type="OrthoDB" id="1305974at2759"/>
<evidence type="ECO:0000313" key="3">
    <source>
        <dbReference type="Proteomes" id="UP000824120"/>
    </source>
</evidence>
<dbReference type="AlphaFoldDB" id="A0A9J6AYQ5"/>
<feature type="compositionally biased region" description="Polar residues" evidence="1">
    <location>
        <begin position="153"/>
        <end position="167"/>
    </location>
</feature>
<name>A0A9J6AYQ5_SOLCO</name>
<comment type="caution">
    <text evidence="2">The sequence shown here is derived from an EMBL/GenBank/DDBJ whole genome shotgun (WGS) entry which is preliminary data.</text>
</comment>
<protein>
    <submittedName>
        <fullName evidence="2">Uncharacterized protein</fullName>
    </submittedName>
</protein>
<gene>
    <name evidence="2" type="ORF">H5410_000948</name>
</gene>
<reference evidence="2 3" key="1">
    <citation type="submission" date="2020-09" db="EMBL/GenBank/DDBJ databases">
        <title>De no assembly of potato wild relative species, Solanum commersonii.</title>
        <authorList>
            <person name="Cho K."/>
        </authorList>
    </citation>
    <scope>NUCLEOTIDE SEQUENCE [LARGE SCALE GENOMIC DNA]</scope>
    <source>
        <strain evidence="2">LZ3.2</strain>
        <tissue evidence="2">Leaf</tissue>
    </source>
</reference>